<protein>
    <submittedName>
        <fullName evidence="1">Lipopolysaccharide assembly protein B</fullName>
    </submittedName>
</protein>
<evidence type="ECO:0000313" key="2">
    <source>
        <dbReference type="Proteomes" id="UP000679307"/>
    </source>
</evidence>
<accession>A0ABX8EGU4</accession>
<sequence>MPSAPAWDVEPDQLEPATVAPEEVVEALTAVLGSDTFSTAPRCRDFLAYIVTEHLAGRADRLGEHAVARHALGRSEYDARLSSTVRVQATRLRTALQRYYEAEGRGSAIRICLPTGRYAPTITRRDPPREPSPAHDTLAVAVLRFGCTGSGAELIGTALCDAIAHRLGEFPGLTVTGPAAVAPEGAVAARLLGARFVLEGMVTTTEDTVGLEATLTEVSSGEITWRVTKRLARAALAGSRLDDRWAAAVAGQVGDATGVTFRRALACDDHDGSVVYAARLAYTDYLMKQTADSVSAAAAALDTALATGRRAELLAMRGAIHNAEVNQGATSGQRERELSSAETLAREALALDPANASAYLVLGGTAWQRREWDLAHRHAARAVELAPWSPTVLMSAGTVMAVAGDWDGGVRTLREGFRLNPLHPGSAHAVAALACLISGDDAGALAEASLVQAPGQLWGPLYRALALAALGFSDQAWTEMAQVLEIDPTFLDDPASYFTSRARFDTAELDRLLNHFEPFGAGPPL</sequence>
<name>A0ABX8EGU4_9ACTN</name>
<reference evidence="1 2" key="1">
    <citation type="submission" date="2021-05" db="EMBL/GenBank/DDBJ databases">
        <title>Complete genome of Nocardioides aquaticus KCTC 9944T isolated from meromictic and hypersaline Ekho Lake, Antarctica.</title>
        <authorList>
            <person name="Hwang K."/>
            <person name="Kim K.M."/>
            <person name="Choe H."/>
        </authorList>
    </citation>
    <scope>NUCLEOTIDE SEQUENCE [LARGE SCALE GENOMIC DNA]</scope>
    <source>
        <strain evidence="1 2">KCTC 9944</strain>
    </source>
</reference>
<evidence type="ECO:0000313" key="1">
    <source>
        <dbReference type="EMBL" id="QVT79746.1"/>
    </source>
</evidence>
<dbReference type="RefSeq" id="WP_214059156.1">
    <property type="nucleotide sequence ID" value="NZ_BAAAHS010000068.1"/>
</dbReference>
<organism evidence="1 2">
    <name type="scientific">Nocardioides aquaticus</name>
    <dbReference type="NCBI Taxonomy" id="160826"/>
    <lineage>
        <taxon>Bacteria</taxon>
        <taxon>Bacillati</taxon>
        <taxon>Actinomycetota</taxon>
        <taxon>Actinomycetes</taxon>
        <taxon>Propionibacteriales</taxon>
        <taxon>Nocardioidaceae</taxon>
        <taxon>Nocardioides</taxon>
    </lineage>
</organism>
<dbReference type="Proteomes" id="UP000679307">
    <property type="component" value="Chromosome"/>
</dbReference>
<dbReference type="EMBL" id="CP075371">
    <property type="protein sequence ID" value="QVT79746.1"/>
    <property type="molecule type" value="Genomic_DNA"/>
</dbReference>
<dbReference type="Gene3D" id="1.25.40.10">
    <property type="entry name" value="Tetratricopeptide repeat domain"/>
    <property type="match status" value="1"/>
</dbReference>
<keyword evidence="2" id="KW-1185">Reference proteome</keyword>
<proteinExistence type="predicted"/>
<gene>
    <name evidence="1" type="primary">lapB</name>
    <name evidence="1" type="ORF">ENKNEFLB_02136</name>
</gene>
<dbReference type="SUPFAM" id="SSF48452">
    <property type="entry name" value="TPR-like"/>
    <property type="match status" value="1"/>
</dbReference>
<dbReference type="InterPro" id="IPR011990">
    <property type="entry name" value="TPR-like_helical_dom_sf"/>
</dbReference>